<evidence type="ECO:0000313" key="5">
    <source>
        <dbReference type="Proteomes" id="UP000005226"/>
    </source>
</evidence>
<dbReference type="GO" id="GO:0031175">
    <property type="term" value="P:neuron projection development"/>
    <property type="evidence" value="ECO:0007669"/>
    <property type="project" value="TreeGrafter"/>
</dbReference>
<feature type="region of interest" description="Disordered" evidence="2">
    <location>
        <begin position="44"/>
        <end position="129"/>
    </location>
</feature>
<dbReference type="GeneID" id="115253366"/>
<proteinExistence type="predicted"/>
<accession>A0A3B5KEC0</accession>
<dbReference type="OrthoDB" id="10049175at2759"/>
<dbReference type="RefSeq" id="XP_029707302.1">
    <property type="nucleotide sequence ID" value="XM_029851442.1"/>
</dbReference>
<feature type="compositionally biased region" description="Polar residues" evidence="2">
    <location>
        <begin position="482"/>
        <end position="497"/>
    </location>
</feature>
<dbReference type="Proteomes" id="UP000005226">
    <property type="component" value="Chromosome 17"/>
</dbReference>
<dbReference type="InParanoid" id="A0A3B5KEC0"/>
<feature type="region of interest" description="Disordered" evidence="2">
    <location>
        <begin position="144"/>
        <end position="305"/>
    </location>
</feature>
<comment type="function">
    <text evidence="1">May be involved in neurite outgrowth.</text>
</comment>
<evidence type="ECO:0000313" key="4">
    <source>
        <dbReference type="Ensembl" id="ENSTRUP00000051762.2"/>
    </source>
</evidence>
<feature type="region of interest" description="Disordered" evidence="2">
    <location>
        <begin position="459"/>
        <end position="505"/>
    </location>
</feature>
<dbReference type="GO" id="GO:0005886">
    <property type="term" value="C:plasma membrane"/>
    <property type="evidence" value="ECO:0007669"/>
    <property type="project" value="TreeGrafter"/>
</dbReference>
<feature type="region of interest" description="Disordered" evidence="2">
    <location>
        <begin position="18"/>
        <end position="37"/>
    </location>
</feature>
<feature type="compositionally biased region" description="Polar residues" evidence="2">
    <location>
        <begin position="262"/>
        <end position="271"/>
    </location>
</feature>
<feature type="compositionally biased region" description="Basic residues" evidence="2">
    <location>
        <begin position="650"/>
        <end position="659"/>
    </location>
</feature>
<dbReference type="PANTHER" id="PTHR15718">
    <property type="entry name" value="G PROTEIN-REGULATED INDUCER OF NEURITE OUTGROWTH C-TERMINAL DOMAIN-CONTAINING PROTEIN"/>
    <property type="match status" value="1"/>
</dbReference>
<keyword evidence="5" id="KW-1185">Reference proteome</keyword>
<dbReference type="Ensembl" id="ENSTRUT00000058116.2">
    <property type="protein sequence ID" value="ENSTRUP00000051762.2"/>
    <property type="gene ID" value="ENSTRUG00000025371.2"/>
</dbReference>
<feature type="compositionally biased region" description="Polar residues" evidence="2">
    <location>
        <begin position="281"/>
        <end position="297"/>
    </location>
</feature>
<dbReference type="RefSeq" id="XP_029707301.1">
    <property type="nucleotide sequence ID" value="XM_029851441.1"/>
</dbReference>
<protein>
    <submittedName>
        <fullName evidence="4">GPRIN family member 3b</fullName>
    </submittedName>
</protein>
<dbReference type="InterPro" id="IPR032745">
    <property type="entry name" value="GRIN_C"/>
</dbReference>
<sequence>MGSNPKRTVTVQMVPVADTLGNKEPNANWSKESNSRLSQVCVNPTLTSPDLHRDGVSLNASPTDATPHPRVSTSAVSELGVGALSQKPGGETESELVTGGAQQMSVTSQSGSEAGGGPRDSNANMKMLRLDDEKEICGAAVPSAVSASKVNEQGRDCSVSAAKEERLPVREDNNKYVSPKIGNLNQPPELRDAPIQQQRDDEKKTSVPVNKDCAVPHMLREPDHINSCPKISPRETPNSMAHPAAPLGSRTASSDAKGPQTGLANKNSVPPETNLPPVTKPTVSSDKTQSVSPQMDASTPPPAKQNMAACGQVAADVIQLHTAVSNGQQHHCKQYREASTMTFPASSTPVKQHHDMEVQAVANTCSKAVATSPSLLPFSLSRRQSGGDTTREEEQSVAVVYQAAPGVVQHQHVRSSDTKSERINVEAKMCTKQNISSDAKDSATSRCNTRPVYQISIDQSNPTEQGEPGSSRVQVQAPAVKTVTTEALRSGAPQQTPAATKASSADSNKAAACQAVAAVAGPERAPTTTSTTTVNAASKSGVPKNKAGRPEEKSGAKVLPKEAKSNRRNVEPERKEEENQQSGKERGKSVHDVVWDEQGMTWEVYGASVDPESLGFAIQSHLQCKIKEQERKLMAQTSIRKSVPGVDSPRHRRKSKRRQPNIFRSMLQNVRRPNCCARPPPSSVLE</sequence>
<reference evidence="4 5" key="1">
    <citation type="journal article" date="2011" name="Genome Biol. Evol.">
        <title>Integration of the genetic map and genome assembly of fugu facilitates insights into distinct features of genome evolution in teleosts and mammals.</title>
        <authorList>
            <person name="Kai W."/>
            <person name="Kikuchi K."/>
            <person name="Tohari S."/>
            <person name="Chew A.K."/>
            <person name="Tay A."/>
            <person name="Fujiwara A."/>
            <person name="Hosoya S."/>
            <person name="Suetake H."/>
            <person name="Naruse K."/>
            <person name="Brenner S."/>
            <person name="Suzuki Y."/>
            <person name="Venkatesh B."/>
        </authorList>
    </citation>
    <scope>NUCLEOTIDE SEQUENCE [LARGE SCALE GENOMIC DNA]</scope>
</reference>
<evidence type="ECO:0000259" key="3">
    <source>
        <dbReference type="Pfam" id="PF15235"/>
    </source>
</evidence>
<reference evidence="4" key="3">
    <citation type="submission" date="2025-09" db="UniProtKB">
        <authorList>
            <consortium name="Ensembl"/>
        </authorList>
    </citation>
    <scope>IDENTIFICATION</scope>
</reference>
<organism evidence="4 5">
    <name type="scientific">Takifugu rubripes</name>
    <name type="common">Japanese pufferfish</name>
    <name type="synonym">Fugu rubripes</name>
    <dbReference type="NCBI Taxonomy" id="31033"/>
    <lineage>
        <taxon>Eukaryota</taxon>
        <taxon>Metazoa</taxon>
        <taxon>Chordata</taxon>
        <taxon>Craniata</taxon>
        <taxon>Vertebrata</taxon>
        <taxon>Euteleostomi</taxon>
        <taxon>Actinopterygii</taxon>
        <taxon>Neopterygii</taxon>
        <taxon>Teleostei</taxon>
        <taxon>Neoteleostei</taxon>
        <taxon>Acanthomorphata</taxon>
        <taxon>Eupercaria</taxon>
        <taxon>Tetraodontiformes</taxon>
        <taxon>Tetradontoidea</taxon>
        <taxon>Tetraodontidae</taxon>
        <taxon>Takifugu</taxon>
    </lineage>
</organism>
<evidence type="ECO:0000256" key="2">
    <source>
        <dbReference type="SAM" id="MobiDB-lite"/>
    </source>
</evidence>
<name>A0A3B5KEC0_TAKRU</name>
<evidence type="ECO:0000256" key="1">
    <source>
        <dbReference type="ARBA" id="ARBA00002358"/>
    </source>
</evidence>
<feature type="region of interest" description="Disordered" evidence="2">
    <location>
        <begin position="519"/>
        <end position="592"/>
    </location>
</feature>
<dbReference type="OMA" id="AEMCPNQ"/>
<feature type="compositionally biased region" description="Basic and acidic residues" evidence="2">
    <location>
        <begin position="548"/>
        <end position="592"/>
    </location>
</feature>
<dbReference type="STRING" id="31033.ENSTRUP00000051762"/>
<feature type="domain" description="G protein-regulated inducer of neurite outgrowth C-terminal" evidence="3">
    <location>
        <begin position="563"/>
        <end position="681"/>
    </location>
</feature>
<feature type="region of interest" description="Disordered" evidence="2">
    <location>
        <begin position="635"/>
        <end position="686"/>
    </location>
</feature>
<gene>
    <name evidence="4" type="primary">gprin3b</name>
</gene>
<feature type="compositionally biased region" description="Basic and acidic residues" evidence="2">
    <location>
        <begin position="162"/>
        <end position="174"/>
    </location>
</feature>
<dbReference type="PANTHER" id="PTHR15718:SF6">
    <property type="entry name" value="G PROTEIN-REGULATED INDUCER OF NEURITE OUTGROWTH 3"/>
    <property type="match status" value="1"/>
</dbReference>
<dbReference type="InterPro" id="IPR026646">
    <property type="entry name" value="GPRIN2-like/GPRIN3"/>
</dbReference>
<feature type="compositionally biased region" description="Polar residues" evidence="2">
    <location>
        <begin position="25"/>
        <end position="37"/>
    </location>
</feature>
<feature type="compositionally biased region" description="Polar residues" evidence="2">
    <location>
        <begin position="100"/>
        <end position="112"/>
    </location>
</feature>
<dbReference type="GeneTree" id="ENSGT00570000079168"/>
<dbReference type="Pfam" id="PF15235">
    <property type="entry name" value="GRIN_C"/>
    <property type="match status" value="1"/>
</dbReference>
<reference evidence="4" key="2">
    <citation type="submission" date="2025-08" db="UniProtKB">
        <authorList>
            <consortium name="Ensembl"/>
        </authorList>
    </citation>
    <scope>IDENTIFICATION</scope>
</reference>
<dbReference type="AlphaFoldDB" id="A0A3B5KEC0"/>